<dbReference type="EC" id="2.7.1.30" evidence="3"/>
<dbReference type="Gene3D" id="3.30.420.40">
    <property type="match status" value="2"/>
</dbReference>
<keyword evidence="4 11" id="KW-0808">Transferase</keyword>
<organism evidence="14 15">
    <name type="scientific">Candidatus Neomicrothrix subdominans</name>
    <dbReference type="NCBI Taxonomy" id="2954438"/>
    <lineage>
        <taxon>Bacteria</taxon>
        <taxon>Bacillati</taxon>
        <taxon>Actinomycetota</taxon>
        <taxon>Acidimicrobiia</taxon>
        <taxon>Acidimicrobiales</taxon>
        <taxon>Microthrixaceae</taxon>
        <taxon>Candidatus Neomicrothrix</taxon>
    </lineage>
</organism>
<dbReference type="GO" id="GO:0005829">
    <property type="term" value="C:cytosol"/>
    <property type="evidence" value="ECO:0007669"/>
    <property type="project" value="TreeGrafter"/>
</dbReference>
<protein>
    <recommendedName>
        <fullName evidence="3">glycerol kinase</fullName>
        <ecNumber evidence="3">2.7.1.30</ecNumber>
    </recommendedName>
    <alternativeName>
        <fullName evidence="9">ATP:glycerol 3-phosphotransferase</fullName>
    </alternativeName>
</protein>
<dbReference type="Pfam" id="PF02782">
    <property type="entry name" value="FGGY_C"/>
    <property type="match status" value="1"/>
</dbReference>
<dbReference type="GO" id="GO:0004370">
    <property type="term" value="F:glycerol kinase activity"/>
    <property type="evidence" value="ECO:0007669"/>
    <property type="project" value="UniProtKB-EC"/>
</dbReference>
<dbReference type="PANTHER" id="PTHR10196">
    <property type="entry name" value="SUGAR KINASE"/>
    <property type="match status" value="1"/>
</dbReference>
<evidence type="ECO:0000313" key="15">
    <source>
        <dbReference type="Proteomes" id="UP000727993"/>
    </source>
</evidence>
<dbReference type="NCBIfam" id="TIGR01311">
    <property type="entry name" value="glycerol_kin"/>
    <property type="match status" value="1"/>
</dbReference>
<dbReference type="FunFam" id="3.30.420.40:FF:000007">
    <property type="entry name" value="Glycerol kinase"/>
    <property type="match status" value="1"/>
</dbReference>
<evidence type="ECO:0000256" key="1">
    <source>
        <dbReference type="ARBA" id="ARBA00005190"/>
    </source>
</evidence>
<evidence type="ECO:0000256" key="4">
    <source>
        <dbReference type="ARBA" id="ARBA00022679"/>
    </source>
</evidence>
<evidence type="ECO:0000256" key="10">
    <source>
        <dbReference type="ARBA" id="ARBA00052101"/>
    </source>
</evidence>
<dbReference type="InterPro" id="IPR018484">
    <property type="entry name" value="FGGY_N"/>
</dbReference>
<evidence type="ECO:0000256" key="7">
    <source>
        <dbReference type="ARBA" id="ARBA00022798"/>
    </source>
</evidence>
<evidence type="ECO:0000256" key="6">
    <source>
        <dbReference type="ARBA" id="ARBA00022777"/>
    </source>
</evidence>
<dbReference type="SUPFAM" id="SSF53067">
    <property type="entry name" value="Actin-like ATPase domain"/>
    <property type="match status" value="2"/>
</dbReference>
<keyword evidence="5" id="KW-0547">Nucleotide-binding</keyword>
<dbReference type="InterPro" id="IPR043129">
    <property type="entry name" value="ATPase_NBD"/>
</dbReference>
<keyword evidence="6 11" id="KW-0418">Kinase</keyword>
<evidence type="ECO:0000256" key="3">
    <source>
        <dbReference type="ARBA" id="ARBA00012099"/>
    </source>
</evidence>
<sequence>MSVVVAIDAGTTGVRALAVDASAHTVGLAYREFTQHFPRPGWVEHDAAEIAEAIREVLCELVDQLDEPVIAVGITNQRETVVAWSRSTGEPLHRAIVWQDRRTADRCEQLVEQGHLELIRNRTGLVADPYFSASKLEWIFTEGGVEPTADVAVGTIDSWLLWNLTGGAVHATDDTNASRTMLYDLGTGDWSDELCELFGVPRACLPQVLASSGRFGTVAEGWGLPVGTPISGIAGDQQASLFGQACFETGMTKNTYGTGSFVLMNVGTERPEPVDGLVTTVAWSLPGDGGARQITYALEGSIFVTGAAIQWLRDGLGIIDSAPEVNVLAESVPDTDGVVMVPAFTGLGSPWWDPFARGMVLGITRGTTRAHLARAVIESIAYQTRDVVEAMTAASHSGLAELRVDGGASSSNLLVRIQAEQLGVPVRRSAVRETTAQGAAFLAGLAEGFWGSFDEVGNAWTSDGTFGDDEVDRGRADADYQRWLEAIARSGAWDRPRRPPENAEPAV</sequence>
<gene>
    <name evidence="14" type="primary">glpK</name>
    <name evidence="14" type="ORF">IPN02_15070</name>
</gene>
<proteinExistence type="inferred from homology"/>
<evidence type="ECO:0000256" key="5">
    <source>
        <dbReference type="ARBA" id="ARBA00022741"/>
    </source>
</evidence>
<feature type="domain" description="Carbohydrate kinase FGGY C-terminal" evidence="13">
    <location>
        <begin position="254"/>
        <end position="446"/>
    </location>
</feature>
<dbReference type="AlphaFoldDB" id="A0A936TE88"/>
<evidence type="ECO:0000256" key="11">
    <source>
        <dbReference type="RuleBase" id="RU003733"/>
    </source>
</evidence>
<evidence type="ECO:0000259" key="13">
    <source>
        <dbReference type="Pfam" id="PF02782"/>
    </source>
</evidence>
<dbReference type="GO" id="GO:0005524">
    <property type="term" value="F:ATP binding"/>
    <property type="evidence" value="ECO:0007669"/>
    <property type="project" value="UniProtKB-KW"/>
</dbReference>
<evidence type="ECO:0000256" key="2">
    <source>
        <dbReference type="ARBA" id="ARBA00009156"/>
    </source>
</evidence>
<comment type="similarity">
    <text evidence="2 11">Belongs to the FGGY kinase family.</text>
</comment>
<comment type="pathway">
    <text evidence="1">Polyol metabolism; glycerol degradation via glycerol kinase pathway; sn-glycerol 3-phosphate from glycerol: step 1/1.</text>
</comment>
<evidence type="ECO:0000256" key="8">
    <source>
        <dbReference type="ARBA" id="ARBA00022840"/>
    </source>
</evidence>
<dbReference type="Proteomes" id="UP000727993">
    <property type="component" value="Unassembled WGS sequence"/>
</dbReference>
<comment type="catalytic activity">
    <reaction evidence="10">
        <text>glycerol + ATP = sn-glycerol 3-phosphate + ADP + H(+)</text>
        <dbReference type="Rhea" id="RHEA:21644"/>
        <dbReference type="ChEBI" id="CHEBI:15378"/>
        <dbReference type="ChEBI" id="CHEBI:17754"/>
        <dbReference type="ChEBI" id="CHEBI:30616"/>
        <dbReference type="ChEBI" id="CHEBI:57597"/>
        <dbReference type="ChEBI" id="CHEBI:456216"/>
        <dbReference type="EC" id="2.7.1.30"/>
    </reaction>
</comment>
<dbReference type="EMBL" id="JADJZA010000008">
    <property type="protein sequence ID" value="MBK9298123.1"/>
    <property type="molecule type" value="Genomic_DNA"/>
</dbReference>
<dbReference type="InterPro" id="IPR018483">
    <property type="entry name" value="Carb_kinase_FGGY_CS"/>
</dbReference>
<dbReference type="CDD" id="cd07786">
    <property type="entry name" value="FGGY_EcGK_like"/>
    <property type="match status" value="1"/>
</dbReference>
<reference evidence="14 15" key="1">
    <citation type="submission" date="2020-10" db="EMBL/GenBank/DDBJ databases">
        <title>Connecting structure to function with the recovery of over 1000 high-quality activated sludge metagenome-assembled genomes encoding full-length rRNA genes using long-read sequencing.</title>
        <authorList>
            <person name="Singleton C.M."/>
            <person name="Petriglieri F."/>
            <person name="Kristensen J.M."/>
            <person name="Kirkegaard R.H."/>
            <person name="Michaelsen T.Y."/>
            <person name="Andersen M.H."/>
            <person name="Karst S.M."/>
            <person name="Dueholm M.S."/>
            <person name="Nielsen P.H."/>
            <person name="Albertsen M."/>
        </authorList>
    </citation>
    <scope>NUCLEOTIDE SEQUENCE [LARGE SCALE GENOMIC DNA]</scope>
    <source>
        <strain evidence="14">Lyne_18-Q3-R50-59_MAXAC.006</strain>
    </source>
</reference>
<dbReference type="NCBIfam" id="NF000756">
    <property type="entry name" value="PRK00047.1"/>
    <property type="match status" value="1"/>
</dbReference>
<keyword evidence="7" id="KW-0319">Glycerol metabolism</keyword>
<evidence type="ECO:0000313" key="14">
    <source>
        <dbReference type="EMBL" id="MBK9298123.1"/>
    </source>
</evidence>
<keyword evidence="8" id="KW-0067">ATP-binding</keyword>
<dbReference type="Pfam" id="PF00370">
    <property type="entry name" value="FGGY_N"/>
    <property type="match status" value="1"/>
</dbReference>
<comment type="caution">
    <text evidence="14">The sequence shown here is derived from an EMBL/GenBank/DDBJ whole genome shotgun (WGS) entry which is preliminary data.</text>
</comment>
<dbReference type="PIRSF" id="PIRSF000538">
    <property type="entry name" value="GlpK"/>
    <property type="match status" value="1"/>
</dbReference>
<dbReference type="PROSITE" id="PS00445">
    <property type="entry name" value="FGGY_KINASES_2"/>
    <property type="match status" value="1"/>
</dbReference>
<dbReference type="GO" id="GO:0006072">
    <property type="term" value="P:glycerol-3-phosphate metabolic process"/>
    <property type="evidence" value="ECO:0007669"/>
    <property type="project" value="InterPro"/>
</dbReference>
<feature type="domain" description="Carbohydrate kinase FGGY N-terminal" evidence="12">
    <location>
        <begin position="4"/>
        <end position="243"/>
    </location>
</feature>
<dbReference type="PANTHER" id="PTHR10196:SF69">
    <property type="entry name" value="GLYCEROL KINASE"/>
    <property type="match status" value="1"/>
</dbReference>
<evidence type="ECO:0000259" key="12">
    <source>
        <dbReference type="Pfam" id="PF00370"/>
    </source>
</evidence>
<dbReference type="InterPro" id="IPR018485">
    <property type="entry name" value="FGGY_C"/>
</dbReference>
<accession>A0A936TE88</accession>
<dbReference type="InterPro" id="IPR005999">
    <property type="entry name" value="Glycerol_kin"/>
</dbReference>
<name>A0A936TE88_9ACTN</name>
<evidence type="ECO:0000256" key="9">
    <source>
        <dbReference type="ARBA" id="ARBA00043149"/>
    </source>
</evidence>
<dbReference type="InterPro" id="IPR000577">
    <property type="entry name" value="Carb_kinase_FGGY"/>
</dbReference>
<dbReference type="GO" id="GO:0019563">
    <property type="term" value="P:glycerol catabolic process"/>
    <property type="evidence" value="ECO:0007669"/>
    <property type="project" value="TreeGrafter"/>
</dbReference>